<feature type="compositionally biased region" description="Polar residues" evidence="2">
    <location>
        <begin position="532"/>
        <end position="546"/>
    </location>
</feature>
<dbReference type="SMART" id="SM00355">
    <property type="entry name" value="ZnF_C2H2"/>
    <property type="match status" value="3"/>
</dbReference>
<keyword evidence="1" id="KW-0862">Zinc</keyword>
<keyword evidence="1" id="KW-0863">Zinc-finger</keyword>
<feature type="compositionally biased region" description="Basic and acidic residues" evidence="2">
    <location>
        <begin position="626"/>
        <end position="643"/>
    </location>
</feature>
<feature type="domain" description="C2H2-type" evidence="3">
    <location>
        <begin position="864"/>
        <end position="893"/>
    </location>
</feature>
<dbReference type="Gene3D" id="3.30.160.60">
    <property type="entry name" value="Classic Zinc Finger"/>
    <property type="match status" value="1"/>
</dbReference>
<keyword evidence="1" id="KW-0479">Metal-binding</keyword>
<dbReference type="PROSITE" id="PS50157">
    <property type="entry name" value="ZINC_FINGER_C2H2_2"/>
    <property type="match status" value="1"/>
</dbReference>
<feature type="compositionally biased region" description="Low complexity" evidence="2">
    <location>
        <begin position="644"/>
        <end position="654"/>
    </location>
</feature>
<evidence type="ECO:0000313" key="4">
    <source>
        <dbReference type="EMBL" id="KAK7696150.1"/>
    </source>
</evidence>
<dbReference type="EMBL" id="JASBNA010000001">
    <property type="protein sequence ID" value="KAK7696150.1"/>
    <property type="molecule type" value="Genomic_DNA"/>
</dbReference>
<organism evidence="4 5">
    <name type="scientific">Cerrena zonata</name>
    <dbReference type="NCBI Taxonomy" id="2478898"/>
    <lineage>
        <taxon>Eukaryota</taxon>
        <taxon>Fungi</taxon>
        <taxon>Dikarya</taxon>
        <taxon>Basidiomycota</taxon>
        <taxon>Agaricomycotina</taxon>
        <taxon>Agaricomycetes</taxon>
        <taxon>Polyporales</taxon>
        <taxon>Cerrenaceae</taxon>
        <taxon>Cerrena</taxon>
    </lineage>
</organism>
<feature type="compositionally biased region" description="Polar residues" evidence="2">
    <location>
        <begin position="669"/>
        <end position="678"/>
    </location>
</feature>
<dbReference type="InterPro" id="IPR013087">
    <property type="entry name" value="Znf_C2H2_type"/>
</dbReference>
<feature type="compositionally biased region" description="Polar residues" evidence="2">
    <location>
        <begin position="126"/>
        <end position="140"/>
    </location>
</feature>
<feature type="compositionally biased region" description="Polar residues" evidence="2">
    <location>
        <begin position="424"/>
        <end position="433"/>
    </location>
</feature>
<gene>
    <name evidence="4" type="ORF">QCA50_000801</name>
</gene>
<comment type="caution">
    <text evidence="4">The sequence shown here is derived from an EMBL/GenBank/DDBJ whole genome shotgun (WGS) entry which is preliminary data.</text>
</comment>
<feature type="compositionally biased region" description="Polar residues" evidence="2">
    <location>
        <begin position="82"/>
        <end position="110"/>
    </location>
</feature>
<feature type="compositionally biased region" description="Basic and acidic residues" evidence="2">
    <location>
        <begin position="519"/>
        <end position="528"/>
    </location>
</feature>
<protein>
    <recommendedName>
        <fullName evidence="3">C2H2-type domain-containing protein</fullName>
    </recommendedName>
</protein>
<evidence type="ECO:0000256" key="2">
    <source>
        <dbReference type="SAM" id="MobiDB-lite"/>
    </source>
</evidence>
<feature type="compositionally biased region" description="Low complexity" evidence="2">
    <location>
        <begin position="269"/>
        <end position="279"/>
    </location>
</feature>
<dbReference type="AlphaFoldDB" id="A0AAW0GSD5"/>
<feature type="compositionally biased region" description="Polar residues" evidence="2">
    <location>
        <begin position="192"/>
        <end position="218"/>
    </location>
</feature>
<dbReference type="GO" id="GO:0008270">
    <property type="term" value="F:zinc ion binding"/>
    <property type="evidence" value="ECO:0007669"/>
    <property type="project" value="UniProtKB-KW"/>
</dbReference>
<feature type="region of interest" description="Disordered" evidence="2">
    <location>
        <begin position="1083"/>
        <end position="1146"/>
    </location>
</feature>
<feature type="region of interest" description="Disordered" evidence="2">
    <location>
        <begin position="775"/>
        <end position="818"/>
    </location>
</feature>
<evidence type="ECO:0000259" key="3">
    <source>
        <dbReference type="PROSITE" id="PS50157"/>
    </source>
</evidence>
<dbReference type="Proteomes" id="UP001385951">
    <property type="component" value="Unassembled WGS sequence"/>
</dbReference>
<name>A0AAW0GSD5_9APHY</name>
<feature type="compositionally biased region" description="Basic and acidic residues" evidence="2">
    <location>
        <begin position="465"/>
        <end position="477"/>
    </location>
</feature>
<feature type="region of interest" description="Disordered" evidence="2">
    <location>
        <begin position="424"/>
        <end position="546"/>
    </location>
</feature>
<feature type="compositionally biased region" description="Polar residues" evidence="2">
    <location>
        <begin position="246"/>
        <end position="264"/>
    </location>
</feature>
<feature type="compositionally biased region" description="Low complexity" evidence="2">
    <location>
        <begin position="441"/>
        <end position="463"/>
    </location>
</feature>
<evidence type="ECO:0000256" key="1">
    <source>
        <dbReference type="PROSITE-ProRule" id="PRU00042"/>
    </source>
</evidence>
<proteinExistence type="predicted"/>
<feature type="compositionally biased region" description="Low complexity" evidence="2">
    <location>
        <begin position="220"/>
        <end position="231"/>
    </location>
</feature>
<keyword evidence="5" id="KW-1185">Reference proteome</keyword>
<feature type="compositionally biased region" description="Polar residues" evidence="2">
    <location>
        <begin position="486"/>
        <end position="496"/>
    </location>
</feature>
<accession>A0AAW0GSD5</accession>
<sequence length="1146" mass="125833">MNNGQGNDHPLNRQIGFRVADTVTPDVHARNQAQIQMFRNYVDDMERRNQSALNRWYSLQERELQERVEAGRQAERMLSQLKNQRSHSPMVSAAPSHTSNYHSIAGNSHASQAVPPAGVPSPPPQNFGTDYNSGSGPVPQGSSYMNGVQVSYQQMATQHNTPYQTAANSYMQPQATTIPISRSYHREHTSGVPASNGCSQHPGQHTSYQPQMQSQPQGHASIPSSAPTSSSRYPNHPTPIAVPHVTRNSRPQTSISSQPVNSAHENGVSASSSTSQQTSDNPDPTLLAQQVVDFCELLKAEVQDEIVARLMSKMHSTFKPPVRTAPLDAHTENQITLVITQMRNKFQSHPTSFVTQAAQHLQRPPYKLATPGQIVAKVIIQQYLYNLGLSAKIAQPTTNSAPSTSTFTTSNPVISLQEVQPPASQVVTVQQPSPDVPQPASTTPLFTQQSSSQPTQRPTPLTPAKADKKTLARDILRSLRNKATAKPTTSPQSIAQSEDDLGVKRKRADSGNSVSTADLPDKKPRIFDRPSPAQSLAQNHASTSTAHNQIPQFSQDVGLTTPPPATIQLPVASPELLGEIKTAGVLNMEMDRDLPRAADPSLDLLHFDQTPHNPESDYQPMDVDEDNHMHGEDHPHPHPESHHSGPPSSGWVSPLMADTMLEEDIPFDTPSSPQQAPHSSGMPLFLPSDDEEDNSESKPTGLDLGPQHDHFVLDSSLLPPGTPQAVSQVKNPHRVALSEDDLNVPNISRAASLTRERSYALVSPKRSRSPKIFMSHVELPPPPRRRKRKTSSAGSFSEAEVDTTLDDANVGSEPDKRTWTRQVGSRLENSPCYWYGCNAELESLVKLVRHVVLHTQETLEARTYHCQWSGCADQFPTYAELLQHVKRHAAYPIFCPYQDCHSSFTSSKILVAHIRSTRQHRESPILRPEASLLQPDLTRELPQLPEIMLSYRSVPRQIKKPLLEPDHHYKLGAKVLANILCYVQPGRSRQTAPLRSTRQVPTTSIGVLENVLRQDPDGAKRFIQERIEEQTLRSNTRTGPALCDNMPSEWVTRLVLEKGIVFEDPNAPELVLSDDEGSVFAADTGDAGLIDGTSQPDDDANAKATGEAVLEETPSREPGYSQQHGSPSGSGGQGNDDAERQVSTMQ</sequence>
<feature type="region of interest" description="Disordered" evidence="2">
    <location>
        <begin position="82"/>
        <end position="140"/>
    </location>
</feature>
<dbReference type="PROSITE" id="PS00028">
    <property type="entry name" value="ZINC_FINGER_C2H2_1"/>
    <property type="match status" value="2"/>
</dbReference>
<reference evidence="4 5" key="1">
    <citation type="submission" date="2022-09" db="EMBL/GenBank/DDBJ databases">
        <authorList>
            <person name="Palmer J.M."/>
        </authorList>
    </citation>
    <scope>NUCLEOTIDE SEQUENCE [LARGE SCALE GENOMIC DNA]</scope>
    <source>
        <strain evidence="4 5">DSM 7382</strain>
    </source>
</reference>
<evidence type="ECO:0000313" key="5">
    <source>
        <dbReference type="Proteomes" id="UP001385951"/>
    </source>
</evidence>
<feature type="region of interest" description="Disordered" evidence="2">
    <location>
        <begin position="185"/>
        <end position="284"/>
    </location>
</feature>
<feature type="region of interest" description="Disordered" evidence="2">
    <location>
        <begin position="604"/>
        <end position="709"/>
    </location>
</feature>